<dbReference type="CDD" id="cd17325">
    <property type="entry name" value="MFS_MdtG_SLC18_like"/>
    <property type="match status" value="1"/>
</dbReference>
<evidence type="ECO:0000256" key="4">
    <source>
        <dbReference type="ARBA" id="ARBA00022475"/>
    </source>
</evidence>
<dbReference type="eggNOG" id="COG2814">
    <property type="taxonomic scope" value="Bacteria"/>
</dbReference>
<evidence type="ECO:0000256" key="6">
    <source>
        <dbReference type="ARBA" id="ARBA00022989"/>
    </source>
</evidence>
<feature type="transmembrane region" description="Helical" evidence="8">
    <location>
        <begin position="301"/>
        <end position="318"/>
    </location>
</feature>
<dbReference type="InterPro" id="IPR001958">
    <property type="entry name" value="Tet-R_TetA/multi-R_MdtG-like"/>
</dbReference>
<dbReference type="SUPFAM" id="SSF103473">
    <property type="entry name" value="MFS general substrate transporter"/>
    <property type="match status" value="1"/>
</dbReference>
<evidence type="ECO:0000256" key="5">
    <source>
        <dbReference type="ARBA" id="ARBA00022692"/>
    </source>
</evidence>
<keyword evidence="4" id="KW-1003">Cell membrane</keyword>
<dbReference type="EMBL" id="CP003273">
    <property type="protein sequence ID" value="AGL00618.1"/>
    <property type="molecule type" value="Genomic_DNA"/>
</dbReference>
<feature type="transmembrane region" description="Helical" evidence="8">
    <location>
        <begin position="56"/>
        <end position="79"/>
    </location>
</feature>
<proteinExistence type="inferred from homology"/>
<feature type="transmembrane region" description="Helical" evidence="8">
    <location>
        <begin position="22"/>
        <end position="44"/>
    </location>
</feature>
<dbReference type="PROSITE" id="PS50850">
    <property type="entry name" value="MFS"/>
    <property type="match status" value="1"/>
</dbReference>
<protein>
    <submittedName>
        <fullName evidence="10">Arabinose efflux permease family protein</fullName>
    </submittedName>
</protein>
<feature type="transmembrane region" description="Helical" evidence="8">
    <location>
        <begin position="229"/>
        <end position="251"/>
    </location>
</feature>
<dbReference type="InterPro" id="IPR020846">
    <property type="entry name" value="MFS_dom"/>
</dbReference>
<comment type="subcellular location">
    <subcellularLocation>
        <location evidence="1">Cell membrane</location>
        <topology evidence="1">Multi-pass membrane protein</topology>
    </subcellularLocation>
</comment>
<keyword evidence="11" id="KW-1185">Reference proteome</keyword>
<feature type="domain" description="Major facilitator superfamily (MFS) profile" evidence="9">
    <location>
        <begin position="22"/>
        <end position="413"/>
    </location>
</feature>
<dbReference type="Pfam" id="PF07690">
    <property type="entry name" value="MFS_1"/>
    <property type="match status" value="1"/>
</dbReference>
<evidence type="ECO:0000256" key="7">
    <source>
        <dbReference type="ARBA" id="ARBA00023136"/>
    </source>
</evidence>
<evidence type="ECO:0000313" key="10">
    <source>
        <dbReference type="EMBL" id="AGL00618.1"/>
    </source>
</evidence>
<evidence type="ECO:0000256" key="8">
    <source>
        <dbReference type="SAM" id="Phobius"/>
    </source>
</evidence>
<feature type="transmembrane region" description="Helical" evidence="8">
    <location>
        <begin position="117"/>
        <end position="138"/>
    </location>
</feature>
<dbReference type="STRING" id="767817.Desgi_1092"/>
<dbReference type="InterPro" id="IPR050189">
    <property type="entry name" value="MFS_Efflux_Transporters"/>
</dbReference>
<dbReference type="KEGG" id="dgi:Desgi_1092"/>
<keyword evidence="7 8" id="KW-0472">Membrane</keyword>
<organism evidence="10 11">
    <name type="scientific">Desulfoscipio gibsoniae DSM 7213</name>
    <dbReference type="NCBI Taxonomy" id="767817"/>
    <lineage>
        <taxon>Bacteria</taxon>
        <taxon>Bacillati</taxon>
        <taxon>Bacillota</taxon>
        <taxon>Clostridia</taxon>
        <taxon>Eubacteriales</taxon>
        <taxon>Desulfallaceae</taxon>
        <taxon>Desulfoscipio</taxon>
    </lineage>
</organism>
<dbReference type="GO" id="GO:0022857">
    <property type="term" value="F:transmembrane transporter activity"/>
    <property type="evidence" value="ECO:0007669"/>
    <property type="project" value="InterPro"/>
</dbReference>
<comment type="similarity">
    <text evidence="2">Belongs to the major facilitator superfamily. TCR/Tet family.</text>
</comment>
<evidence type="ECO:0000259" key="9">
    <source>
        <dbReference type="PROSITE" id="PS50850"/>
    </source>
</evidence>
<dbReference type="InterPro" id="IPR005829">
    <property type="entry name" value="Sugar_transporter_CS"/>
</dbReference>
<evidence type="ECO:0000256" key="1">
    <source>
        <dbReference type="ARBA" id="ARBA00004651"/>
    </source>
</evidence>
<gene>
    <name evidence="10" type="ORF">Desgi_1092</name>
</gene>
<dbReference type="Gene3D" id="1.20.1250.20">
    <property type="entry name" value="MFS general substrate transporter like domains"/>
    <property type="match status" value="2"/>
</dbReference>
<dbReference type="PROSITE" id="PS00216">
    <property type="entry name" value="SUGAR_TRANSPORT_1"/>
    <property type="match status" value="1"/>
</dbReference>
<dbReference type="GO" id="GO:0005886">
    <property type="term" value="C:plasma membrane"/>
    <property type="evidence" value="ECO:0007669"/>
    <property type="project" value="UniProtKB-SubCell"/>
</dbReference>
<feature type="transmembrane region" description="Helical" evidence="8">
    <location>
        <begin position="91"/>
        <end position="111"/>
    </location>
</feature>
<keyword evidence="3" id="KW-0813">Transport</keyword>
<feature type="transmembrane region" description="Helical" evidence="8">
    <location>
        <begin position="271"/>
        <end position="289"/>
    </location>
</feature>
<evidence type="ECO:0000256" key="2">
    <source>
        <dbReference type="ARBA" id="ARBA00007520"/>
    </source>
</evidence>
<dbReference type="InterPro" id="IPR036259">
    <property type="entry name" value="MFS_trans_sf"/>
</dbReference>
<feature type="transmembrane region" description="Helical" evidence="8">
    <location>
        <begin position="388"/>
        <end position="408"/>
    </location>
</feature>
<reference evidence="10 11" key="1">
    <citation type="submission" date="2012-01" db="EMBL/GenBank/DDBJ databases">
        <title>Complete sequence of Desulfotomaculum gibsoniae DSM 7213.</title>
        <authorList>
            <consortium name="US DOE Joint Genome Institute"/>
            <person name="Lucas S."/>
            <person name="Han J."/>
            <person name="Lapidus A."/>
            <person name="Cheng J.-F."/>
            <person name="Goodwin L."/>
            <person name="Pitluck S."/>
            <person name="Peters L."/>
            <person name="Ovchinnikova G."/>
            <person name="Teshima H."/>
            <person name="Detter J.C."/>
            <person name="Han C."/>
            <person name="Tapia R."/>
            <person name="Land M."/>
            <person name="Hauser L."/>
            <person name="Kyrpides N."/>
            <person name="Ivanova N."/>
            <person name="Pagani I."/>
            <person name="Parshina S."/>
            <person name="Plugge C."/>
            <person name="Muyzer G."/>
            <person name="Kuever J."/>
            <person name="Ivanova A."/>
            <person name="Nazina T."/>
            <person name="Klenk H.-P."/>
            <person name="Brambilla E."/>
            <person name="Spring S."/>
            <person name="Stams A.F."/>
            <person name="Woyke T."/>
        </authorList>
    </citation>
    <scope>NUCLEOTIDE SEQUENCE [LARGE SCALE GENOMIC DNA]</scope>
    <source>
        <strain evidence="10 11">DSM 7213</strain>
    </source>
</reference>
<feature type="transmembrane region" description="Helical" evidence="8">
    <location>
        <begin position="150"/>
        <end position="172"/>
    </location>
</feature>
<dbReference type="AlphaFoldDB" id="R4KBQ9"/>
<accession>R4KBQ9</accession>
<keyword evidence="6 8" id="KW-1133">Transmembrane helix</keyword>
<evidence type="ECO:0000256" key="3">
    <source>
        <dbReference type="ARBA" id="ARBA00022448"/>
    </source>
</evidence>
<dbReference type="HOGENOM" id="CLU_001265_10_14_9"/>
<feature type="transmembrane region" description="Helical" evidence="8">
    <location>
        <begin position="178"/>
        <end position="198"/>
    </location>
</feature>
<dbReference type="PRINTS" id="PR01035">
    <property type="entry name" value="TCRTETA"/>
</dbReference>
<dbReference type="InterPro" id="IPR011701">
    <property type="entry name" value="MFS"/>
</dbReference>
<evidence type="ECO:0000313" key="11">
    <source>
        <dbReference type="Proteomes" id="UP000013520"/>
    </source>
</evidence>
<dbReference type="PANTHER" id="PTHR43124">
    <property type="entry name" value="PURINE EFFLUX PUMP PBUE"/>
    <property type="match status" value="1"/>
</dbReference>
<keyword evidence="5 8" id="KW-0812">Transmembrane</keyword>
<dbReference type="Proteomes" id="UP000013520">
    <property type="component" value="Chromosome"/>
</dbReference>
<dbReference type="PANTHER" id="PTHR43124:SF3">
    <property type="entry name" value="CHLORAMPHENICOL EFFLUX PUMP RV0191"/>
    <property type="match status" value="1"/>
</dbReference>
<sequence>MLNAVDKVKLDTDKKSLRTNEIVFLLCIGEIFLMMGLSFIAPILPKFIQSLGVEASKLGISVGLTITAFGIARVAMNIPSGKITKRFGRRLLLVGAPAIVFISALGCGFTTAYWQLIVWRLLQGAAAAGYSVTALIALAEISNTTNRGLYISYFWTAALLGASIGPTFGGFMGEYFGYRFVFFCYAALALLSAIWVYLRVPETSTRHQGVGLTRGATVLAETKKSTGYLFNYNFILISLVALFTLVTIGGTQATLIPLVGYENLSLSEGQVGLGLTVIAIMQVLFSPIAGNLSDKLGRKKLIIPGGVITVLGLIMFVYSSTYWFFLFCALILGLGRGIGAPIPTAYVSDIALKDDYEGTLATFRAISDLGWVIGPLLCGYLKDISGLILPFYLTAGMLLMTVALFGIFGKETIKVKAAQV</sequence>
<name>R4KBQ9_9FIRM</name>